<gene>
    <name evidence="1" type="ORF">MNBD_GAMMA06-1300</name>
</gene>
<organism evidence="1">
    <name type="scientific">hydrothermal vent metagenome</name>
    <dbReference type="NCBI Taxonomy" id="652676"/>
    <lineage>
        <taxon>unclassified sequences</taxon>
        <taxon>metagenomes</taxon>
        <taxon>ecological metagenomes</taxon>
    </lineage>
</organism>
<dbReference type="InterPro" id="IPR047111">
    <property type="entry name" value="YbaP-like"/>
</dbReference>
<accession>A0A3B0WT00</accession>
<evidence type="ECO:0000313" key="1">
    <source>
        <dbReference type="EMBL" id="VAW54242.1"/>
    </source>
</evidence>
<sequence length="296" mass="34034">MKKILLFFLCLFIFSHANAENDKAFFWQVKPSQTASKQAIVYLMGSIHFADKSFYPLRKKIETAFAKSDSLVVELDINNIDPQTYNQLLAQKGVYKDGRTIKDVVSEETWLQLRQSLQQLNIPYDSVKSYKPGVLVLTLAAVQVMQMGFNAELGIDVYFLSKAKAKQKKIIALETLTQQINIFLDIPNAELLLKESLYSLDEAELQMAEIVEYWKTGNNKKMNKLLFEDALNDYPAFDKIYDSLFYDRNNKMVLKIEQMLKQPKGRYFVVVGSGHLIGEKGIVNALRKKGYTVQRR</sequence>
<dbReference type="InterPro" id="IPR002816">
    <property type="entry name" value="TraB/PrgY/GumN_fam"/>
</dbReference>
<evidence type="ECO:0008006" key="2">
    <source>
        <dbReference type="Google" id="ProtNLM"/>
    </source>
</evidence>
<dbReference type="EMBL" id="UOFD01000073">
    <property type="protein sequence ID" value="VAW54242.1"/>
    <property type="molecule type" value="Genomic_DNA"/>
</dbReference>
<dbReference type="AlphaFoldDB" id="A0A3B0WT00"/>
<name>A0A3B0WT00_9ZZZZ</name>
<protein>
    <recommendedName>
        <fullName evidence="2">TraB/GumN family protein</fullName>
    </recommendedName>
</protein>
<dbReference type="PANTHER" id="PTHR40590:SF1">
    <property type="entry name" value="CYTOPLASMIC PROTEIN"/>
    <property type="match status" value="1"/>
</dbReference>
<dbReference type="PANTHER" id="PTHR40590">
    <property type="entry name" value="CYTOPLASMIC PROTEIN-RELATED"/>
    <property type="match status" value="1"/>
</dbReference>
<dbReference type="Pfam" id="PF01963">
    <property type="entry name" value="TraB_PrgY_gumN"/>
    <property type="match status" value="1"/>
</dbReference>
<proteinExistence type="predicted"/>
<dbReference type="CDD" id="cd14789">
    <property type="entry name" value="Tiki"/>
    <property type="match status" value="1"/>
</dbReference>
<reference evidence="1" key="1">
    <citation type="submission" date="2018-06" db="EMBL/GenBank/DDBJ databases">
        <authorList>
            <person name="Zhirakovskaya E."/>
        </authorList>
    </citation>
    <scope>NUCLEOTIDE SEQUENCE</scope>
</reference>